<reference evidence="2 3" key="1">
    <citation type="submission" date="2014-08" db="EMBL/GenBank/DDBJ databases">
        <title>Comparative genomics of the Paenibacillus odorifer group.</title>
        <authorList>
            <person name="den Bakker H.C."/>
            <person name="Tsai Y.-C."/>
            <person name="Martin N."/>
            <person name="Korlach J."/>
            <person name="Wiedmann M."/>
        </authorList>
    </citation>
    <scope>NUCLEOTIDE SEQUENCE [LARGE SCALE GENOMIC DNA]</scope>
    <source>
        <strain evidence="2 3">DSM 14472</strain>
    </source>
</reference>
<protein>
    <submittedName>
        <fullName evidence="2">Uncharacterized protein</fullName>
    </submittedName>
</protein>
<dbReference type="HOGENOM" id="CLU_078505_0_0_9"/>
<keyword evidence="1" id="KW-1133">Transmembrane helix</keyword>
<proteinExistence type="predicted"/>
<dbReference type="Gene3D" id="3.40.190.10">
    <property type="entry name" value="Periplasmic binding protein-like II"/>
    <property type="match status" value="1"/>
</dbReference>
<name>A0A089N9N4_9BACL</name>
<dbReference type="OrthoDB" id="1738492at2"/>
<keyword evidence="3" id="KW-1185">Reference proteome</keyword>
<dbReference type="KEGG" id="pste:PSTEL_22635"/>
<dbReference type="AlphaFoldDB" id="A0A089N9N4"/>
<evidence type="ECO:0000313" key="3">
    <source>
        <dbReference type="Proteomes" id="UP000029507"/>
    </source>
</evidence>
<accession>A0A089N9N4</accession>
<sequence length="304" mass="33781">MNDKVKEAYEFLGLPEEVQMEEVNRRFDMLLKRRRSIGAPGTAEALAFEKEVQAYRLILDTHAKQEVEEAESNRLQKYGRFAGTARRLEDFFRLYRTQVILGIIAVAVLIGGGIAYKNHLDKQRYLASLPPVDLNILFLGNFMAEDDPEGDGAPLEAAILKSFPDWKRVETRLIPLTSNGGATEVAYRQKAMAEMSVDPPDLVVLDKDTLAWLAQGEGIEKLKDSWLAEWLGGKSGDGIVEKAVNTEDGIESAYGINFTDSKLAASLPVLHNDTKLIAGIFPNSKNHDKALEFLKEAAEQESAK</sequence>
<keyword evidence="1" id="KW-0472">Membrane</keyword>
<dbReference type="RefSeq" id="WP_038698607.1">
    <property type="nucleotide sequence ID" value="NZ_CP009286.1"/>
</dbReference>
<evidence type="ECO:0000313" key="2">
    <source>
        <dbReference type="EMBL" id="AIQ65494.1"/>
    </source>
</evidence>
<organism evidence="2 3">
    <name type="scientific">Paenibacillus stellifer</name>
    <dbReference type="NCBI Taxonomy" id="169760"/>
    <lineage>
        <taxon>Bacteria</taxon>
        <taxon>Bacillati</taxon>
        <taxon>Bacillota</taxon>
        <taxon>Bacilli</taxon>
        <taxon>Bacillales</taxon>
        <taxon>Paenibacillaceae</taxon>
        <taxon>Paenibacillus</taxon>
    </lineage>
</organism>
<gene>
    <name evidence="2" type="ORF">PSTEL_22635</name>
</gene>
<keyword evidence="1" id="KW-0812">Transmembrane</keyword>
<dbReference type="Proteomes" id="UP000029507">
    <property type="component" value="Chromosome"/>
</dbReference>
<feature type="transmembrane region" description="Helical" evidence="1">
    <location>
        <begin position="94"/>
        <end position="116"/>
    </location>
</feature>
<evidence type="ECO:0000256" key="1">
    <source>
        <dbReference type="SAM" id="Phobius"/>
    </source>
</evidence>
<dbReference type="EMBL" id="CP009286">
    <property type="protein sequence ID" value="AIQ65494.1"/>
    <property type="molecule type" value="Genomic_DNA"/>
</dbReference>